<reference evidence="7 8" key="2">
    <citation type="submission" date="2019-09" db="EMBL/GenBank/DDBJ databases">
        <authorList>
            <person name="Jin C."/>
        </authorList>
    </citation>
    <scope>NUCLEOTIDE SEQUENCE [LARGE SCALE GENOMIC DNA]</scope>
    <source>
        <strain evidence="7 8">BN140078</strain>
    </source>
</reference>
<keyword evidence="4" id="KW-0521">NADP</keyword>
<evidence type="ECO:0000256" key="3">
    <source>
        <dbReference type="ARBA" id="ARBA00022643"/>
    </source>
</evidence>
<name>A0A5B2VTT0_9BACT</name>
<keyword evidence="3" id="KW-0288">FMN</keyword>
<dbReference type="Proteomes" id="UP000324611">
    <property type="component" value="Unassembled WGS sequence"/>
</dbReference>
<evidence type="ECO:0000313" key="8">
    <source>
        <dbReference type="Proteomes" id="UP000324611"/>
    </source>
</evidence>
<proteinExistence type="predicted"/>
<evidence type="ECO:0000313" key="7">
    <source>
        <dbReference type="EMBL" id="KAA2241722.1"/>
    </source>
</evidence>
<sequence length="355" mass="38594">MPDLFTPLQIKGIELKNRIVVSPMCQYSAEDGFASNWHLVHLGSRAVGGAALIITEATAVSPEGRISPFDLGIWKDEHITRLKEITEFIHAQGAVAGIQLAHAGRKGSRLQPWKGGKQILPTQENGWQTIAPSAIPFAAGEWAPATLDLVGIEKVKSDFKAAAIRAKTAGFKLVEIHAAHGYLLNEFLSPLSNERTDQYGGSFENRIRLLLEVIDEVKTVWPAELLLFVRISATEWVDGGWNKEDSISLAKILKGRGVDLVDCSSGGNVSTAKIPVTPGYQVEYAAAVRTAGVLTGAVGLITDAQQANAVIEDGQADVVIMARQLLRDPYFPLRAAAELGREIKWPSQYERAKLR</sequence>
<evidence type="ECO:0000256" key="5">
    <source>
        <dbReference type="ARBA" id="ARBA00023002"/>
    </source>
</evidence>
<dbReference type="EMBL" id="VUOC01000003">
    <property type="protein sequence ID" value="KAA2241722.1"/>
    <property type="molecule type" value="Genomic_DNA"/>
</dbReference>
<dbReference type="InterPro" id="IPR044152">
    <property type="entry name" value="YqjM-like"/>
</dbReference>
<reference evidence="7 8" key="1">
    <citation type="submission" date="2019-09" db="EMBL/GenBank/DDBJ databases">
        <title>Chitinophaga ginsengihumi sp. nov., isolated from soil of ginseng rhizosphere.</title>
        <authorList>
            <person name="Lee J."/>
        </authorList>
    </citation>
    <scope>NUCLEOTIDE SEQUENCE [LARGE SCALE GENOMIC DNA]</scope>
    <source>
        <strain evidence="7 8">BN140078</strain>
    </source>
</reference>
<dbReference type="RefSeq" id="WP_149839229.1">
    <property type="nucleotide sequence ID" value="NZ_VUOC01000003.1"/>
</dbReference>
<dbReference type="Pfam" id="PF00724">
    <property type="entry name" value="Oxidored_FMN"/>
    <property type="match status" value="1"/>
</dbReference>
<dbReference type="PANTHER" id="PTHR43303:SF4">
    <property type="entry name" value="NADPH DEHYDROGENASE C23G7.10C-RELATED"/>
    <property type="match status" value="1"/>
</dbReference>
<dbReference type="GO" id="GO:0050661">
    <property type="term" value="F:NADP binding"/>
    <property type="evidence" value="ECO:0007669"/>
    <property type="project" value="InterPro"/>
</dbReference>
<keyword evidence="2" id="KW-0285">Flavoprotein</keyword>
<dbReference type="CDD" id="cd02932">
    <property type="entry name" value="OYE_YqiM_FMN"/>
    <property type="match status" value="1"/>
</dbReference>
<gene>
    <name evidence="7" type="ORF">F0L74_17765</name>
</gene>
<dbReference type="AlphaFoldDB" id="A0A5B2VTT0"/>
<feature type="domain" description="NADH:flavin oxidoreductase/NADH oxidase N-terminal" evidence="6">
    <location>
        <begin position="3"/>
        <end position="339"/>
    </location>
</feature>
<evidence type="ECO:0000256" key="4">
    <source>
        <dbReference type="ARBA" id="ARBA00022857"/>
    </source>
</evidence>
<evidence type="ECO:0000259" key="6">
    <source>
        <dbReference type="Pfam" id="PF00724"/>
    </source>
</evidence>
<dbReference type="PANTHER" id="PTHR43303">
    <property type="entry name" value="NADPH DEHYDROGENASE C23G7.10C-RELATED"/>
    <property type="match status" value="1"/>
</dbReference>
<comment type="caution">
    <text evidence="7">The sequence shown here is derived from an EMBL/GenBank/DDBJ whole genome shotgun (WGS) entry which is preliminary data.</text>
</comment>
<keyword evidence="5" id="KW-0560">Oxidoreductase</keyword>
<dbReference type="SUPFAM" id="SSF51395">
    <property type="entry name" value="FMN-linked oxidoreductases"/>
    <property type="match status" value="1"/>
</dbReference>
<dbReference type="GO" id="GO:0010181">
    <property type="term" value="F:FMN binding"/>
    <property type="evidence" value="ECO:0007669"/>
    <property type="project" value="InterPro"/>
</dbReference>
<evidence type="ECO:0000256" key="2">
    <source>
        <dbReference type="ARBA" id="ARBA00022630"/>
    </source>
</evidence>
<dbReference type="InterPro" id="IPR013785">
    <property type="entry name" value="Aldolase_TIM"/>
</dbReference>
<organism evidence="7 8">
    <name type="scientific">Chitinophaga agrisoli</name>
    <dbReference type="NCBI Taxonomy" id="2607653"/>
    <lineage>
        <taxon>Bacteria</taxon>
        <taxon>Pseudomonadati</taxon>
        <taxon>Bacteroidota</taxon>
        <taxon>Chitinophagia</taxon>
        <taxon>Chitinophagales</taxon>
        <taxon>Chitinophagaceae</taxon>
        <taxon>Chitinophaga</taxon>
    </lineage>
</organism>
<keyword evidence="8" id="KW-1185">Reference proteome</keyword>
<protein>
    <submittedName>
        <fullName evidence="7">NADH:flavin oxidoreductase/NADH oxidase</fullName>
    </submittedName>
</protein>
<dbReference type="InterPro" id="IPR001155">
    <property type="entry name" value="OxRdtase_FMN_N"/>
</dbReference>
<comment type="cofactor">
    <cofactor evidence="1">
        <name>FMN</name>
        <dbReference type="ChEBI" id="CHEBI:58210"/>
    </cofactor>
</comment>
<dbReference type="Gene3D" id="3.20.20.70">
    <property type="entry name" value="Aldolase class I"/>
    <property type="match status" value="1"/>
</dbReference>
<evidence type="ECO:0000256" key="1">
    <source>
        <dbReference type="ARBA" id="ARBA00001917"/>
    </source>
</evidence>
<dbReference type="GO" id="GO:0003959">
    <property type="term" value="F:NADPH dehydrogenase activity"/>
    <property type="evidence" value="ECO:0007669"/>
    <property type="project" value="InterPro"/>
</dbReference>
<accession>A0A5B2VTT0</accession>